<evidence type="ECO:0000259" key="1">
    <source>
        <dbReference type="PROSITE" id="PS50883"/>
    </source>
</evidence>
<reference evidence="2 3" key="1">
    <citation type="submission" date="2018-08" db="EMBL/GenBank/DDBJ databases">
        <title>A genome reference for cultivated species of the human gut microbiota.</title>
        <authorList>
            <person name="Zou Y."/>
            <person name="Xue W."/>
            <person name="Luo G."/>
        </authorList>
    </citation>
    <scope>NUCLEOTIDE SEQUENCE [LARGE SCALE GENOMIC DNA]</scope>
    <source>
        <strain evidence="2 3">AF28-26</strain>
    </source>
</reference>
<sequence length="46" mass="5506">METQGQLDFVKEARCDMIQGYIYARPMPVLEFERWIDQRQNLGNTN</sequence>
<organism evidence="2 3">
    <name type="scientific">[Clostridium] leptum</name>
    <dbReference type="NCBI Taxonomy" id="1535"/>
    <lineage>
        <taxon>Bacteria</taxon>
        <taxon>Bacillati</taxon>
        <taxon>Bacillota</taxon>
        <taxon>Clostridia</taxon>
        <taxon>Eubacteriales</taxon>
        <taxon>Oscillospiraceae</taxon>
        <taxon>Oscillospiraceae incertae sedis</taxon>
    </lineage>
</organism>
<dbReference type="SUPFAM" id="SSF141868">
    <property type="entry name" value="EAL domain-like"/>
    <property type="match status" value="1"/>
</dbReference>
<dbReference type="PROSITE" id="PS50883">
    <property type="entry name" value="EAL"/>
    <property type="match status" value="1"/>
</dbReference>
<comment type="caution">
    <text evidence="2">The sequence shown here is derived from an EMBL/GenBank/DDBJ whole genome shotgun (WGS) entry which is preliminary data.</text>
</comment>
<dbReference type="AlphaFoldDB" id="A0A412AT66"/>
<protein>
    <submittedName>
        <fullName evidence="2">EAL domain-containing protein</fullName>
    </submittedName>
</protein>
<accession>A0A412AT66</accession>
<evidence type="ECO:0000313" key="2">
    <source>
        <dbReference type="EMBL" id="RGQ34397.1"/>
    </source>
</evidence>
<evidence type="ECO:0000313" key="3">
    <source>
        <dbReference type="Proteomes" id="UP000284751"/>
    </source>
</evidence>
<dbReference type="InterPro" id="IPR035919">
    <property type="entry name" value="EAL_sf"/>
</dbReference>
<gene>
    <name evidence="2" type="ORF">DWY99_13545</name>
</gene>
<name>A0A412AT66_9FIRM</name>
<proteinExistence type="predicted"/>
<dbReference type="Proteomes" id="UP000284751">
    <property type="component" value="Unassembled WGS sequence"/>
</dbReference>
<dbReference type="EMBL" id="QRTC01000082">
    <property type="protein sequence ID" value="RGQ34397.1"/>
    <property type="molecule type" value="Genomic_DNA"/>
</dbReference>
<dbReference type="InterPro" id="IPR001633">
    <property type="entry name" value="EAL_dom"/>
</dbReference>
<feature type="domain" description="EAL" evidence="1">
    <location>
        <begin position="1"/>
        <end position="40"/>
    </location>
</feature>
<dbReference type="Gene3D" id="3.20.20.450">
    <property type="entry name" value="EAL domain"/>
    <property type="match status" value="1"/>
</dbReference>